<name>A0AAU9G6Y7_DROMD</name>
<sequence>MLVLVLLGQPLVGLDIGILGRCVAVQAVHMLQHTGPHNRLIVDTGSPDIRVDGRAMTVSTSVAGRSTYCGGGRYAVRWLLALDVRLMQQGELTAAVALQLPSRILEAAIEQSAPLAAGQALPCEQYPNTM</sequence>
<dbReference type="AlphaFoldDB" id="A0AAU9G6Y7"/>
<reference evidence="1 2" key="1">
    <citation type="submission" date="2024-02" db="EMBL/GenBank/DDBJ databases">
        <title>A chromosome-level genome assembly of Drosophila madeirensis, a fruit fly species endemic to Madeira island.</title>
        <authorList>
            <person name="Tomihara K."/>
            <person name="Llopart A."/>
            <person name="Yamamoto D."/>
        </authorList>
    </citation>
    <scope>NUCLEOTIDE SEQUENCE [LARGE SCALE GENOMIC DNA]</scope>
    <source>
        <strain evidence="1 2">RF1</strain>
    </source>
</reference>
<evidence type="ECO:0000313" key="1">
    <source>
        <dbReference type="EMBL" id="BFG04285.1"/>
    </source>
</evidence>
<protein>
    <submittedName>
        <fullName evidence="1">Uncharacterized protein</fullName>
    </submittedName>
</protein>
<dbReference type="Proteomes" id="UP001500889">
    <property type="component" value="Chromosome E"/>
</dbReference>
<proteinExistence type="predicted"/>
<accession>A0AAU9G6Y7</accession>
<keyword evidence="2" id="KW-1185">Reference proteome</keyword>
<dbReference type="EMBL" id="AP029267">
    <property type="protein sequence ID" value="BFG04285.1"/>
    <property type="molecule type" value="Genomic_DNA"/>
</dbReference>
<evidence type="ECO:0000313" key="2">
    <source>
        <dbReference type="Proteomes" id="UP001500889"/>
    </source>
</evidence>
<gene>
    <name evidence="1" type="ORF">DMAD_03292</name>
</gene>
<organism evidence="1 2">
    <name type="scientific">Drosophila madeirensis</name>
    <name type="common">Fruit fly</name>
    <dbReference type="NCBI Taxonomy" id="30013"/>
    <lineage>
        <taxon>Eukaryota</taxon>
        <taxon>Metazoa</taxon>
        <taxon>Ecdysozoa</taxon>
        <taxon>Arthropoda</taxon>
        <taxon>Hexapoda</taxon>
        <taxon>Insecta</taxon>
        <taxon>Pterygota</taxon>
        <taxon>Neoptera</taxon>
        <taxon>Endopterygota</taxon>
        <taxon>Diptera</taxon>
        <taxon>Brachycera</taxon>
        <taxon>Muscomorpha</taxon>
        <taxon>Ephydroidea</taxon>
        <taxon>Drosophilidae</taxon>
        <taxon>Drosophila</taxon>
        <taxon>Sophophora</taxon>
    </lineage>
</organism>